<feature type="region of interest" description="Disordered" evidence="7">
    <location>
        <begin position="66"/>
        <end position="135"/>
    </location>
</feature>
<accession>A0A0R3URL0</accession>
<dbReference type="InterPro" id="IPR017970">
    <property type="entry name" value="Homeobox_CS"/>
</dbReference>
<keyword evidence="4 6" id="KW-0371">Homeobox</keyword>
<dbReference type="GO" id="GO:0005634">
    <property type="term" value="C:nucleus"/>
    <property type="evidence" value="ECO:0007669"/>
    <property type="project" value="UniProtKB-SubCell"/>
</dbReference>
<dbReference type="InterPro" id="IPR001356">
    <property type="entry name" value="HD"/>
</dbReference>
<dbReference type="PROSITE" id="PS00027">
    <property type="entry name" value="HOMEOBOX_1"/>
    <property type="match status" value="1"/>
</dbReference>
<feature type="compositionally biased region" description="Acidic residues" evidence="7">
    <location>
        <begin position="92"/>
        <end position="109"/>
    </location>
</feature>
<dbReference type="STRING" id="53468.A0A0R3URL0"/>
<evidence type="ECO:0000256" key="6">
    <source>
        <dbReference type="PROSITE-ProRule" id="PRU00108"/>
    </source>
</evidence>
<dbReference type="GO" id="GO:0048468">
    <property type="term" value="P:cell development"/>
    <property type="evidence" value="ECO:0007669"/>
    <property type="project" value="TreeGrafter"/>
</dbReference>
<comment type="similarity">
    <text evidence="2">Belongs to the TALE/IRO homeobox family.</text>
</comment>
<evidence type="ECO:0000256" key="4">
    <source>
        <dbReference type="ARBA" id="ARBA00023155"/>
    </source>
</evidence>
<feature type="domain" description="Homeobox" evidence="8">
    <location>
        <begin position="7"/>
        <end position="65"/>
    </location>
</feature>
<dbReference type="OrthoDB" id="5399138at2759"/>
<dbReference type="Proteomes" id="UP000267029">
    <property type="component" value="Unassembled WGS sequence"/>
</dbReference>
<proteinExistence type="inferred from homology"/>
<name>A0A0R3URL0_MESCO</name>
<feature type="compositionally biased region" description="Low complexity" evidence="7">
    <location>
        <begin position="148"/>
        <end position="171"/>
    </location>
</feature>
<dbReference type="FunFam" id="1.10.10.60:FF:000003">
    <property type="entry name" value="Iroquois-class homeobox protein IRX"/>
    <property type="match status" value="1"/>
</dbReference>
<gene>
    <name evidence="9" type="ORF">MCOS_LOCUS10516</name>
</gene>
<dbReference type="WBParaSite" id="MCU_013536-RA">
    <property type="protein sequence ID" value="MCU_013536-RA"/>
    <property type="gene ID" value="MCU_013536"/>
</dbReference>
<dbReference type="GO" id="GO:0030182">
    <property type="term" value="P:neuron differentiation"/>
    <property type="evidence" value="ECO:0007669"/>
    <property type="project" value="TreeGrafter"/>
</dbReference>
<sequence>MMVDGPRRKNATRETTATLKAWLQDHVTNPYPTKSEKIMLAIITKMTFNQVSTWFANARRRLKKENKMTWSPKTGSSETRPKVPELVPPETDCSEDESSNGLADGDDDSSLERKRPHVDEVDSEEPYPKRPVLLSPSHIDCFDHRASVPSLAPLHPPSSSDWSSEMSSCGDSDLRPPPPPPPPPPPVYNATAYHSQPHLGLPHFGYPVYNQNYNQNHQPIHHEY</sequence>
<dbReference type="PROSITE" id="PS50071">
    <property type="entry name" value="HOMEOBOX_2"/>
    <property type="match status" value="1"/>
</dbReference>
<keyword evidence="5 6" id="KW-0539">Nucleus</keyword>
<dbReference type="InterPro" id="IPR008422">
    <property type="entry name" value="KN_HD"/>
</dbReference>
<organism evidence="9 10">
    <name type="scientific">Mesocestoides corti</name>
    <name type="common">Flatworm</name>
    <dbReference type="NCBI Taxonomy" id="53468"/>
    <lineage>
        <taxon>Eukaryota</taxon>
        <taxon>Metazoa</taxon>
        <taxon>Spiralia</taxon>
        <taxon>Lophotrochozoa</taxon>
        <taxon>Platyhelminthes</taxon>
        <taxon>Cestoda</taxon>
        <taxon>Eucestoda</taxon>
        <taxon>Cyclophyllidea</taxon>
        <taxon>Mesocestoididae</taxon>
        <taxon>Mesocestoides</taxon>
    </lineage>
</organism>
<protein>
    <submittedName>
        <fullName evidence="11">Homeobox domain-containing protein</fullName>
    </submittedName>
</protein>
<comment type="subcellular location">
    <subcellularLocation>
        <location evidence="1 6">Nucleus</location>
    </subcellularLocation>
</comment>
<dbReference type="CDD" id="cd00086">
    <property type="entry name" value="homeodomain"/>
    <property type="match status" value="1"/>
</dbReference>
<keyword evidence="3 6" id="KW-0238">DNA-binding</keyword>
<evidence type="ECO:0000256" key="5">
    <source>
        <dbReference type="ARBA" id="ARBA00023242"/>
    </source>
</evidence>
<evidence type="ECO:0000313" key="10">
    <source>
        <dbReference type="Proteomes" id="UP000267029"/>
    </source>
</evidence>
<dbReference type="SUPFAM" id="SSF46689">
    <property type="entry name" value="Homeodomain-like"/>
    <property type="match status" value="1"/>
</dbReference>
<feature type="compositionally biased region" description="Pro residues" evidence="7">
    <location>
        <begin position="175"/>
        <end position="187"/>
    </location>
</feature>
<dbReference type="EMBL" id="UXSR01006491">
    <property type="protein sequence ID" value="VDD84513.1"/>
    <property type="molecule type" value="Genomic_DNA"/>
</dbReference>
<evidence type="ECO:0000256" key="2">
    <source>
        <dbReference type="ARBA" id="ARBA00008446"/>
    </source>
</evidence>
<evidence type="ECO:0000256" key="1">
    <source>
        <dbReference type="ARBA" id="ARBA00004123"/>
    </source>
</evidence>
<evidence type="ECO:0000256" key="3">
    <source>
        <dbReference type="ARBA" id="ARBA00023125"/>
    </source>
</evidence>
<dbReference type="PANTHER" id="PTHR11211">
    <property type="entry name" value="IROQUOIS-CLASS HOMEODOMAIN PROTEIN IRX"/>
    <property type="match status" value="1"/>
</dbReference>
<evidence type="ECO:0000313" key="9">
    <source>
        <dbReference type="EMBL" id="VDD84513.1"/>
    </source>
</evidence>
<dbReference type="Gene3D" id="1.10.10.60">
    <property type="entry name" value="Homeodomain-like"/>
    <property type="match status" value="1"/>
</dbReference>
<reference evidence="9 10" key="1">
    <citation type="submission" date="2018-10" db="EMBL/GenBank/DDBJ databases">
        <authorList>
            <consortium name="Pathogen Informatics"/>
        </authorList>
    </citation>
    <scope>NUCLEOTIDE SEQUENCE [LARGE SCALE GENOMIC DNA]</scope>
</reference>
<feature type="region of interest" description="Disordered" evidence="7">
    <location>
        <begin position="148"/>
        <end position="194"/>
    </location>
</feature>
<keyword evidence="10" id="KW-1185">Reference proteome</keyword>
<feature type="compositionally biased region" description="Basic and acidic residues" evidence="7">
    <location>
        <begin position="110"/>
        <end position="120"/>
    </location>
</feature>
<reference evidence="11" key="2">
    <citation type="submission" date="2019-11" db="UniProtKB">
        <authorList>
            <consortium name="WormBaseParasite"/>
        </authorList>
    </citation>
    <scope>IDENTIFICATION</scope>
</reference>
<feature type="compositionally biased region" description="Polar residues" evidence="7">
    <location>
        <begin position="68"/>
        <end position="78"/>
    </location>
</feature>
<evidence type="ECO:0000259" key="8">
    <source>
        <dbReference type="PROSITE" id="PS50071"/>
    </source>
</evidence>
<dbReference type="InterPro" id="IPR009057">
    <property type="entry name" value="Homeodomain-like_sf"/>
</dbReference>
<dbReference type="Pfam" id="PF05920">
    <property type="entry name" value="Homeobox_KN"/>
    <property type="match status" value="1"/>
</dbReference>
<dbReference type="PANTHER" id="PTHR11211:SF40">
    <property type="entry name" value="MIRROR, ISOFORM C"/>
    <property type="match status" value="1"/>
</dbReference>
<evidence type="ECO:0000256" key="7">
    <source>
        <dbReference type="SAM" id="MobiDB-lite"/>
    </source>
</evidence>
<dbReference type="SMART" id="SM00389">
    <property type="entry name" value="HOX"/>
    <property type="match status" value="1"/>
</dbReference>
<dbReference type="AlphaFoldDB" id="A0A0R3URL0"/>
<evidence type="ECO:0000313" key="11">
    <source>
        <dbReference type="WBParaSite" id="MCU_013536-RA"/>
    </source>
</evidence>
<feature type="DNA-binding region" description="Homeobox" evidence="6">
    <location>
        <begin position="9"/>
        <end position="66"/>
    </location>
</feature>
<dbReference type="GO" id="GO:0000978">
    <property type="term" value="F:RNA polymerase II cis-regulatory region sequence-specific DNA binding"/>
    <property type="evidence" value="ECO:0007669"/>
    <property type="project" value="TreeGrafter"/>
</dbReference>
<dbReference type="GO" id="GO:0000981">
    <property type="term" value="F:DNA-binding transcription factor activity, RNA polymerase II-specific"/>
    <property type="evidence" value="ECO:0007669"/>
    <property type="project" value="InterPro"/>
</dbReference>